<evidence type="ECO:0000313" key="2">
    <source>
        <dbReference type="Proteomes" id="UP001382727"/>
    </source>
</evidence>
<keyword evidence="2" id="KW-1185">Reference proteome</keyword>
<dbReference type="SUPFAM" id="SSF53649">
    <property type="entry name" value="Alkaline phosphatase-like"/>
    <property type="match status" value="1"/>
</dbReference>
<dbReference type="EMBL" id="CP144913">
    <property type="protein sequence ID" value="WXB77725.1"/>
    <property type="molecule type" value="Genomic_DNA"/>
</dbReference>
<name>A0ABZ2MKV4_9MICO</name>
<organism evidence="1 2">
    <name type="scientific">Janibacter alittae</name>
    <dbReference type="NCBI Taxonomy" id="3115209"/>
    <lineage>
        <taxon>Bacteria</taxon>
        <taxon>Bacillati</taxon>
        <taxon>Actinomycetota</taxon>
        <taxon>Actinomycetes</taxon>
        <taxon>Micrococcales</taxon>
        <taxon>Intrasporangiaceae</taxon>
        <taxon>Janibacter</taxon>
    </lineage>
</organism>
<dbReference type="RefSeq" id="WP_338751881.1">
    <property type="nucleotide sequence ID" value="NZ_CP144913.1"/>
</dbReference>
<proteinExistence type="predicted"/>
<dbReference type="Proteomes" id="UP001382727">
    <property type="component" value="Chromosome"/>
</dbReference>
<gene>
    <name evidence="1" type="ORF">V1351_06525</name>
</gene>
<dbReference type="Gene3D" id="3.40.720.10">
    <property type="entry name" value="Alkaline Phosphatase, subunit A"/>
    <property type="match status" value="1"/>
</dbReference>
<reference evidence="1 2" key="1">
    <citation type="submission" date="2024-02" db="EMBL/GenBank/DDBJ databases">
        <title>Janibacter sp. nov., isolated from gut of marine sandworm.</title>
        <authorList>
            <person name="Kim B."/>
            <person name="Jun M.O."/>
            <person name="Shin N.-R."/>
        </authorList>
    </citation>
    <scope>NUCLEOTIDE SEQUENCE [LARGE SCALE GENOMIC DNA]</scope>
    <source>
        <strain evidence="1 2">A1S7</strain>
    </source>
</reference>
<dbReference type="InterPro" id="IPR017850">
    <property type="entry name" value="Alkaline_phosphatase_core_sf"/>
</dbReference>
<sequence>MTVLVGVLLVRSVARLSRVVVAHRRGALAALLVGALAWGALAVSGVQVAGQAVASTPTAGLAREHVAGGWADYRDESAFGTAIADDELAGQPDLLGGLAGKDVLVVFVESYGAAALTDPDIAKGVTPVLDAGEESLGQVGVEARSGWLTSPTVGAGSWLAHATLQSGLWVDDDRRYEQLLAADRLTLTRAFSDAGWRTSFVLPAVAEPWPQGTEFYGFDRLHAGDDLGYRGPELGWGGIPDQYTLAWVWRSLLAGTDGPVMAEIDLVSSHNPWPQPPPLLPWGDVGDGSTYTCMPGCAAQGPQDVRSRYAASVGYSLESVVSLVEEHPDLVVLVLGDHQPWGQVTGDDPRHDVPVTLLAGDAEVIERVDGWGWTPGMQPAPDSPVWRMDAFRDRFLGAFSRGVHER</sequence>
<protein>
    <submittedName>
        <fullName evidence="1">CDP-alcohol phosphatidyltransferase</fullName>
    </submittedName>
</protein>
<accession>A0ABZ2MKV4</accession>
<evidence type="ECO:0000313" key="1">
    <source>
        <dbReference type="EMBL" id="WXB77725.1"/>
    </source>
</evidence>